<dbReference type="Proteomes" id="UP000262917">
    <property type="component" value="Unassembled WGS sequence"/>
</dbReference>
<dbReference type="Gene3D" id="1.20.81.30">
    <property type="entry name" value="Type II secretion system (T2SS), domain F"/>
    <property type="match status" value="2"/>
</dbReference>
<dbReference type="FunFam" id="1.20.81.30:FF:000001">
    <property type="entry name" value="Type II secretion system protein F"/>
    <property type="match status" value="2"/>
</dbReference>
<dbReference type="InterPro" id="IPR042094">
    <property type="entry name" value="T2SS_GspF_sf"/>
</dbReference>
<evidence type="ECO:0000313" key="14">
    <source>
        <dbReference type="EMBL" id="RFP60094.1"/>
    </source>
</evidence>
<dbReference type="PRINTS" id="PR00812">
    <property type="entry name" value="BCTERIALGSPF"/>
</dbReference>
<sequence>MPAYEFQALDADGRVRKGVLQADTARGARVQLRERALAALAVHEVDGAAAGRRQPRLGASGRVLLTRQLATLVGAGLPLDEALAALADGVEGRARVLAMALRARVREGATLALALGDFPGTFDALYRGSVAAGEQSGHLAPVLLRLAQHLESREALRRRLLGALAYPALLLLVALLVVAGLLLYVVPEVTAVFLRSGQALPLPTRLLLGASRVLGTQAYWAGPLLLLGVAAVAGGWRRPGFRRWRDARLLALPWLGRLLIAIDCARFARTLAMLAASAVPLLQALRLATDTVGNSLIRASLERVAVQVRAGAPLAQALSRDTRFPPVALRMIASGERVGRVDSMLDEAAAQLERELDLTASVAMATLGPAVILLVGALVLFIVLAILLPVFEMNQLVA</sequence>
<evidence type="ECO:0000256" key="11">
    <source>
        <dbReference type="RuleBase" id="RU003923"/>
    </source>
</evidence>
<feature type="transmembrane region" description="Helical" evidence="12">
    <location>
        <begin position="370"/>
        <end position="391"/>
    </location>
</feature>
<dbReference type="GO" id="GO:0015628">
    <property type="term" value="P:protein secretion by the type II secretion system"/>
    <property type="evidence" value="ECO:0007669"/>
    <property type="project" value="TreeGrafter"/>
</dbReference>
<comment type="caution">
    <text evidence="14">The sequence shown here is derived from an EMBL/GenBank/DDBJ whole genome shotgun (WGS) entry which is preliminary data.</text>
</comment>
<dbReference type="OrthoDB" id="9805682at2"/>
<evidence type="ECO:0000256" key="7">
    <source>
        <dbReference type="ARBA" id="ARBA00022692"/>
    </source>
</evidence>
<dbReference type="Pfam" id="PF00482">
    <property type="entry name" value="T2SSF"/>
    <property type="match status" value="2"/>
</dbReference>
<feature type="transmembrane region" description="Helical" evidence="12">
    <location>
        <begin position="163"/>
        <end position="186"/>
    </location>
</feature>
<dbReference type="AlphaFoldDB" id="A0A372DKS1"/>
<evidence type="ECO:0000256" key="3">
    <source>
        <dbReference type="ARBA" id="ARBA00005745"/>
    </source>
</evidence>
<evidence type="ECO:0000256" key="2">
    <source>
        <dbReference type="ARBA" id="ARBA00004429"/>
    </source>
</evidence>
<keyword evidence="9 12" id="KW-0472">Membrane</keyword>
<evidence type="ECO:0000256" key="10">
    <source>
        <dbReference type="ARBA" id="ARBA00030750"/>
    </source>
</evidence>
<dbReference type="PANTHER" id="PTHR30012:SF0">
    <property type="entry name" value="TYPE II SECRETION SYSTEM PROTEIN F-RELATED"/>
    <property type="match status" value="1"/>
</dbReference>
<keyword evidence="7 11" id="KW-0812">Transmembrane</keyword>
<evidence type="ECO:0000256" key="1">
    <source>
        <dbReference type="ARBA" id="ARBA00002684"/>
    </source>
</evidence>
<comment type="function">
    <text evidence="1">Component of the type II secretion system inner membrane complex required for the energy-dependent secretion of extracellular factors such as proteases and toxins from the periplasm.</text>
</comment>
<feature type="domain" description="Type II secretion system protein GspF" evidence="13">
    <location>
        <begin position="267"/>
        <end position="389"/>
    </location>
</feature>
<protein>
    <recommendedName>
        <fullName evidence="10">General secretion pathway protein F</fullName>
    </recommendedName>
</protein>
<evidence type="ECO:0000259" key="13">
    <source>
        <dbReference type="Pfam" id="PF00482"/>
    </source>
</evidence>
<keyword evidence="5" id="KW-1003">Cell membrane</keyword>
<dbReference type="EMBL" id="QVPD01000008">
    <property type="protein sequence ID" value="RFP60094.1"/>
    <property type="molecule type" value="Genomic_DNA"/>
</dbReference>
<evidence type="ECO:0000256" key="4">
    <source>
        <dbReference type="ARBA" id="ARBA00022448"/>
    </source>
</evidence>
<evidence type="ECO:0000256" key="9">
    <source>
        <dbReference type="ARBA" id="ARBA00023136"/>
    </source>
</evidence>
<organism evidence="14 15">
    <name type="scientific">Cognatiluteimonas weifangensis</name>
    <dbReference type="NCBI Taxonomy" id="2303539"/>
    <lineage>
        <taxon>Bacteria</taxon>
        <taxon>Pseudomonadati</taxon>
        <taxon>Pseudomonadota</taxon>
        <taxon>Gammaproteobacteria</taxon>
        <taxon>Lysobacterales</taxon>
        <taxon>Lysobacteraceae</taxon>
        <taxon>Cognatiluteimonas</taxon>
    </lineage>
</organism>
<evidence type="ECO:0000256" key="8">
    <source>
        <dbReference type="ARBA" id="ARBA00022989"/>
    </source>
</evidence>
<evidence type="ECO:0000256" key="6">
    <source>
        <dbReference type="ARBA" id="ARBA00022519"/>
    </source>
</evidence>
<feature type="domain" description="Type II secretion system protein GspF" evidence="13">
    <location>
        <begin position="66"/>
        <end position="187"/>
    </location>
</feature>
<accession>A0A372DKS1</accession>
<evidence type="ECO:0000256" key="12">
    <source>
        <dbReference type="SAM" id="Phobius"/>
    </source>
</evidence>
<dbReference type="InterPro" id="IPR003004">
    <property type="entry name" value="GspF/PilC"/>
</dbReference>
<dbReference type="InterPro" id="IPR018076">
    <property type="entry name" value="T2SS_GspF_dom"/>
</dbReference>
<keyword evidence="15" id="KW-1185">Reference proteome</keyword>
<feature type="transmembrane region" description="Helical" evidence="12">
    <location>
        <begin position="218"/>
        <end position="236"/>
    </location>
</feature>
<gene>
    <name evidence="14" type="ORF">D0Y53_08660</name>
</gene>
<proteinExistence type="inferred from homology"/>
<dbReference type="GO" id="GO:0005886">
    <property type="term" value="C:plasma membrane"/>
    <property type="evidence" value="ECO:0007669"/>
    <property type="project" value="UniProtKB-SubCell"/>
</dbReference>
<reference evidence="14 15" key="1">
    <citation type="submission" date="2018-08" db="EMBL/GenBank/DDBJ databases">
        <title>Lysobacter weifangensis sp. nov., a new member of the family 'Xanthomonadaceae', isolated from soil in a farmland.</title>
        <authorList>
            <person name="Zhao H."/>
        </authorList>
    </citation>
    <scope>NUCLEOTIDE SEQUENCE [LARGE SCALE GENOMIC DNA]</scope>
    <source>
        <strain evidence="14 15">WF-2</strain>
    </source>
</reference>
<comment type="subcellular location">
    <subcellularLocation>
        <location evidence="2 11">Cell inner membrane</location>
        <topology evidence="2 11">Multi-pass membrane protein</topology>
    </subcellularLocation>
</comment>
<dbReference type="PANTHER" id="PTHR30012">
    <property type="entry name" value="GENERAL SECRETION PATHWAY PROTEIN"/>
    <property type="match status" value="1"/>
</dbReference>
<comment type="similarity">
    <text evidence="3 11">Belongs to the GSP F family.</text>
</comment>
<evidence type="ECO:0000256" key="5">
    <source>
        <dbReference type="ARBA" id="ARBA00022475"/>
    </source>
</evidence>
<dbReference type="RefSeq" id="WP_117202833.1">
    <property type="nucleotide sequence ID" value="NZ_JBHTBK010000011.1"/>
</dbReference>
<dbReference type="PROSITE" id="PS00874">
    <property type="entry name" value="T2SP_F"/>
    <property type="match status" value="1"/>
</dbReference>
<evidence type="ECO:0000313" key="15">
    <source>
        <dbReference type="Proteomes" id="UP000262917"/>
    </source>
</evidence>
<keyword evidence="6" id="KW-0997">Cell inner membrane</keyword>
<dbReference type="InterPro" id="IPR001992">
    <property type="entry name" value="T2SS_GspF/T4SS_PilC_CS"/>
</dbReference>
<keyword evidence="4 11" id="KW-0813">Transport</keyword>
<keyword evidence="8 12" id="KW-1133">Transmembrane helix</keyword>
<name>A0A372DKS1_9GAMM</name>